<keyword evidence="3" id="KW-1185">Reference proteome</keyword>
<reference evidence="2 3" key="1">
    <citation type="submission" date="2019-03" db="EMBL/GenBank/DDBJ databases">
        <title>Sequencing the genomes of 1000 actinobacteria strains.</title>
        <authorList>
            <person name="Klenk H.-P."/>
        </authorList>
    </citation>
    <scope>NUCLEOTIDE SEQUENCE [LARGE SCALE GENOMIC DNA]</scope>
    <source>
        <strain evidence="2 3">DSM 18936</strain>
    </source>
</reference>
<dbReference type="Gene3D" id="3.90.1520.10">
    <property type="entry name" value="H-NOX domain"/>
    <property type="match status" value="1"/>
</dbReference>
<dbReference type="SUPFAM" id="SSF111126">
    <property type="entry name" value="Ligand-binding domain in the NO signalling and Golgi transport"/>
    <property type="match status" value="1"/>
</dbReference>
<evidence type="ECO:0000313" key="3">
    <source>
        <dbReference type="Proteomes" id="UP000294558"/>
    </source>
</evidence>
<dbReference type="Proteomes" id="UP000294558">
    <property type="component" value="Unassembled WGS sequence"/>
</dbReference>
<sequence>MKGVIFNVVQEVVEDVFGPDAWDEIVRRSGADGAYTSLGSYPDAELGSLVTAAADVAGVTEPEALVLVGRKGFARLGGRHAELLDGADTWMDVLAQLDGIIHPEVQKIYPDAEVPSFRTTTGDRTMQLRYESSRNLCPLAEGLILGMGDHFGTDLTVDHLECVHRGDDSCVLEVVER</sequence>
<dbReference type="RefSeq" id="WP_133868428.1">
    <property type="nucleotide sequence ID" value="NZ_SOAU01000001.1"/>
</dbReference>
<dbReference type="InterPro" id="IPR024096">
    <property type="entry name" value="NO_sig/Golgi_transp_ligand-bd"/>
</dbReference>
<gene>
    <name evidence="2" type="ORF">BDK89_1608</name>
</gene>
<dbReference type="AlphaFoldDB" id="A0A4R7I0G4"/>
<protein>
    <submittedName>
        <fullName evidence="2">Heme-NO-binding protein</fullName>
    </submittedName>
</protein>
<dbReference type="Pfam" id="PF07700">
    <property type="entry name" value="HNOB"/>
    <property type="match status" value="1"/>
</dbReference>
<dbReference type="EMBL" id="SOAU01000001">
    <property type="protein sequence ID" value="TDT16026.1"/>
    <property type="molecule type" value="Genomic_DNA"/>
</dbReference>
<comment type="caution">
    <text evidence="2">The sequence shown here is derived from an EMBL/GenBank/DDBJ whole genome shotgun (WGS) entry which is preliminary data.</text>
</comment>
<proteinExistence type="predicted"/>
<evidence type="ECO:0000259" key="1">
    <source>
        <dbReference type="Pfam" id="PF07700"/>
    </source>
</evidence>
<feature type="domain" description="Heme NO-binding" evidence="1">
    <location>
        <begin position="2"/>
        <end position="159"/>
    </location>
</feature>
<dbReference type="InterPro" id="IPR011644">
    <property type="entry name" value="Heme_NO-bd"/>
</dbReference>
<evidence type="ECO:0000313" key="2">
    <source>
        <dbReference type="EMBL" id="TDT16026.1"/>
    </source>
</evidence>
<organism evidence="2 3">
    <name type="scientific">Ilumatobacter fluminis</name>
    <dbReference type="NCBI Taxonomy" id="467091"/>
    <lineage>
        <taxon>Bacteria</taxon>
        <taxon>Bacillati</taxon>
        <taxon>Actinomycetota</taxon>
        <taxon>Acidimicrobiia</taxon>
        <taxon>Acidimicrobiales</taxon>
        <taxon>Ilumatobacteraceae</taxon>
        <taxon>Ilumatobacter</taxon>
    </lineage>
</organism>
<accession>A0A4R7I0G4</accession>
<dbReference type="InterPro" id="IPR038158">
    <property type="entry name" value="H-NOX_domain_sf"/>
</dbReference>
<dbReference type="GO" id="GO:0020037">
    <property type="term" value="F:heme binding"/>
    <property type="evidence" value="ECO:0007669"/>
    <property type="project" value="InterPro"/>
</dbReference>
<dbReference type="OrthoDB" id="7266652at2"/>
<name>A0A4R7I0G4_9ACTN</name>